<dbReference type="AlphaFoldDB" id="A0A9N9CIW9"/>
<dbReference type="Proteomes" id="UP000789572">
    <property type="component" value="Unassembled WGS sequence"/>
</dbReference>
<accession>A0A9N9CIW9</accession>
<organism evidence="2 3">
    <name type="scientific">Paraglomus occultum</name>
    <dbReference type="NCBI Taxonomy" id="144539"/>
    <lineage>
        <taxon>Eukaryota</taxon>
        <taxon>Fungi</taxon>
        <taxon>Fungi incertae sedis</taxon>
        <taxon>Mucoromycota</taxon>
        <taxon>Glomeromycotina</taxon>
        <taxon>Glomeromycetes</taxon>
        <taxon>Paraglomerales</taxon>
        <taxon>Paraglomeraceae</taxon>
        <taxon>Paraglomus</taxon>
    </lineage>
</organism>
<protein>
    <submittedName>
        <fullName evidence="2">10883_t:CDS:1</fullName>
    </submittedName>
</protein>
<evidence type="ECO:0000313" key="3">
    <source>
        <dbReference type="Proteomes" id="UP000789572"/>
    </source>
</evidence>
<comment type="caution">
    <text evidence="2">The sequence shown here is derived from an EMBL/GenBank/DDBJ whole genome shotgun (WGS) entry which is preliminary data.</text>
</comment>
<dbReference type="OrthoDB" id="2357205at2759"/>
<feature type="coiled-coil region" evidence="1">
    <location>
        <begin position="39"/>
        <end position="73"/>
    </location>
</feature>
<sequence length="78" mass="8681">MSSSEKLECTATGRMRLIGVCKVCGTKKHTFVSKDGTIKKKTLAEITEAKEKKEKAKKKKEAMKIVKKLLAEQGAVIW</sequence>
<evidence type="ECO:0000313" key="2">
    <source>
        <dbReference type="EMBL" id="CAG8600591.1"/>
    </source>
</evidence>
<evidence type="ECO:0000256" key="1">
    <source>
        <dbReference type="SAM" id="Coils"/>
    </source>
</evidence>
<keyword evidence="3" id="KW-1185">Reference proteome</keyword>
<gene>
    <name evidence="2" type="ORF">POCULU_LOCUS7443</name>
</gene>
<reference evidence="2" key="1">
    <citation type="submission" date="2021-06" db="EMBL/GenBank/DDBJ databases">
        <authorList>
            <person name="Kallberg Y."/>
            <person name="Tangrot J."/>
            <person name="Rosling A."/>
        </authorList>
    </citation>
    <scope>NUCLEOTIDE SEQUENCE</scope>
    <source>
        <strain evidence="2">IA702</strain>
    </source>
</reference>
<name>A0A9N9CIW9_9GLOM</name>
<keyword evidence="1" id="KW-0175">Coiled coil</keyword>
<proteinExistence type="predicted"/>
<dbReference type="EMBL" id="CAJVPJ010001691">
    <property type="protein sequence ID" value="CAG8600591.1"/>
    <property type="molecule type" value="Genomic_DNA"/>
</dbReference>